<dbReference type="AlphaFoldDB" id="A0A327X7L2"/>
<dbReference type="InterPro" id="IPR006860">
    <property type="entry name" value="FecR"/>
</dbReference>
<dbReference type="Pfam" id="PF04773">
    <property type="entry name" value="FecR"/>
    <property type="match status" value="1"/>
</dbReference>
<dbReference type="Proteomes" id="UP000248790">
    <property type="component" value="Unassembled WGS sequence"/>
</dbReference>
<dbReference type="Pfam" id="PF16344">
    <property type="entry name" value="FecR_C"/>
    <property type="match status" value="1"/>
</dbReference>
<evidence type="ECO:0000259" key="1">
    <source>
        <dbReference type="Pfam" id="PF04773"/>
    </source>
</evidence>
<dbReference type="InterPro" id="IPR032508">
    <property type="entry name" value="FecR_C"/>
</dbReference>
<name>A0A327X7L2_LARAB</name>
<evidence type="ECO:0000313" key="3">
    <source>
        <dbReference type="EMBL" id="RAK02649.1"/>
    </source>
</evidence>
<dbReference type="PIRSF" id="PIRSF018266">
    <property type="entry name" value="FecR"/>
    <property type="match status" value="1"/>
</dbReference>
<keyword evidence="4" id="KW-1185">Reference proteome</keyword>
<dbReference type="PANTHER" id="PTHR30273">
    <property type="entry name" value="PERIPLASMIC SIGNAL SENSOR AND SIGMA FACTOR ACTIVATOR FECR-RELATED"/>
    <property type="match status" value="1"/>
</dbReference>
<reference evidence="3 4" key="1">
    <citation type="submission" date="2018-06" db="EMBL/GenBank/DDBJ databases">
        <title>Genomic Encyclopedia of Archaeal and Bacterial Type Strains, Phase II (KMG-II): from individual species to whole genera.</title>
        <authorList>
            <person name="Goeker M."/>
        </authorList>
    </citation>
    <scope>NUCLEOTIDE SEQUENCE [LARGE SCALE GENOMIC DNA]</scope>
    <source>
        <strain evidence="3 4">DSM 21851</strain>
    </source>
</reference>
<feature type="domain" description="FecR protein" evidence="1">
    <location>
        <begin position="120"/>
        <end position="210"/>
    </location>
</feature>
<dbReference type="RefSeq" id="WP_111626830.1">
    <property type="nucleotide sequence ID" value="NZ_QLMC01000001.1"/>
</dbReference>
<organism evidence="3 4">
    <name type="scientific">Larkinella arboricola</name>
    <dbReference type="NCBI Taxonomy" id="643671"/>
    <lineage>
        <taxon>Bacteria</taxon>
        <taxon>Pseudomonadati</taxon>
        <taxon>Bacteroidota</taxon>
        <taxon>Cytophagia</taxon>
        <taxon>Cytophagales</taxon>
        <taxon>Spirosomataceae</taxon>
        <taxon>Larkinella</taxon>
    </lineage>
</organism>
<dbReference type="InterPro" id="IPR012373">
    <property type="entry name" value="Ferrdict_sens_TM"/>
</dbReference>
<gene>
    <name evidence="3" type="ORF">LX87_00769</name>
</gene>
<evidence type="ECO:0000313" key="4">
    <source>
        <dbReference type="Proteomes" id="UP000248790"/>
    </source>
</evidence>
<feature type="domain" description="Protein FecR C-terminal" evidence="2">
    <location>
        <begin position="272"/>
        <end position="340"/>
    </location>
</feature>
<dbReference type="OrthoDB" id="645173at2"/>
<dbReference type="Gene3D" id="3.55.50.30">
    <property type="match status" value="1"/>
</dbReference>
<protein>
    <submittedName>
        <fullName evidence="3">FecR family protein</fullName>
    </submittedName>
</protein>
<proteinExistence type="predicted"/>
<comment type="caution">
    <text evidence="3">The sequence shown here is derived from an EMBL/GenBank/DDBJ whole genome shotgun (WGS) entry which is preliminary data.</text>
</comment>
<sequence>MRPEEFQELLHKYREGRCTPEEVRQLDLWYKKLSTQKEWTLTEAEEAQVKARLWNRIDEKTTPATTRPLNPWKSYRRYMALAASVVLVSVGYWVWLRSSTSQRQPESRFEAAGAYKKVNTTTHIESLTLADGSVVNLYPQSSIAYSRMENSKKREVWLTGSAFFNVHKDSQWPFFVYSGSVVTQVLGTSFWVKAPEGSKAIEVAVRTGRVSVFEQNAAIRRKNDQQAANQSTGVVLTPNQKATFFSTNNHWVTGLVTRPELVGTTPAVTNQRFTYEEATLDEVLAELGKAYGIEMVIGNDGLHTCTFTGDLSKQPLYTKLDLICQSINAQYEVRGTRILINGSGCTP</sequence>
<dbReference type="GO" id="GO:0016989">
    <property type="term" value="F:sigma factor antagonist activity"/>
    <property type="evidence" value="ECO:0007669"/>
    <property type="project" value="TreeGrafter"/>
</dbReference>
<accession>A0A327X7L2</accession>
<dbReference type="PANTHER" id="PTHR30273:SF2">
    <property type="entry name" value="PROTEIN FECR"/>
    <property type="match status" value="1"/>
</dbReference>
<dbReference type="EMBL" id="QLMC01000001">
    <property type="protein sequence ID" value="RAK02649.1"/>
    <property type="molecule type" value="Genomic_DNA"/>
</dbReference>
<evidence type="ECO:0000259" key="2">
    <source>
        <dbReference type="Pfam" id="PF16344"/>
    </source>
</evidence>
<dbReference type="Gene3D" id="2.60.120.1440">
    <property type="match status" value="1"/>
</dbReference>